<keyword evidence="2" id="KW-1185">Reference proteome</keyword>
<dbReference type="PANTHER" id="PTHR10151">
    <property type="entry name" value="ECTONUCLEOTIDE PYROPHOSPHATASE/PHOSPHODIESTERASE"/>
    <property type="match status" value="1"/>
</dbReference>
<dbReference type="Gene3D" id="3.40.720.10">
    <property type="entry name" value="Alkaline Phosphatase, subunit A"/>
    <property type="match status" value="1"/>
</dbReference>
<dbReference type="GO" id="GO:0016787">
    <property type="term" value="F:hydrolase activity"/>
    <property type="evidence" value="ECO:0007669"/>
    <property type="project" value="UniProtKB-ARBA"/>
</dbReference>
<reference evidence="1 2" key="1">
    <citation type="submission" date="2019-03" db="EMBL/GenBank/DDBJ databases">
        <title>Draft genome sequences of novel Actinobacteria.</title>
        <authorList>
            <person name="Sahin N."/>
            <person name="Ay H."/>
            <person name="Saygin H."/>
        </authorList>
    </citation>
    <scope>NUCLEOTIDE SEQUENCE [LARGE SCALE GENOMIC DNA]</scope>
    <source>
        <strain evidence="1 2">5K138</strain>
    </source>
</reference>
<dbReference type="InterPro" id="IPR002591">
    <property type="entry name" value="Phosphodiest/P_Trfase"/>
</dbReference>
<organism evidence="1 2">
    <name type="scientific">Jiangella asiatica</name>
    <dbReference type="NCBI Taxonomy" id="2530372"/>
    <lineage>
        <taxon>Bacteria</taxon>
        <taxon>Bacillati</taxon>
        <taxon>Actinomycetota</taxon>
        <taxon>Actinomycetes</taxon>
        <taxon>Jiangellales</taxon>
        <taxon>Jiangellaceae</taxon>
        <taxon>Jiangella</taxon>
    </lineage>
</organism>
<dbReference type="RefSeq" id="WP_131900314.1">
    <property type="nucleotide sequence ID" value="NZ_SMKZ01000055.1"/>
</dbReference>
<dbReference type="Proteomes" id="UP000294739">
    <property type="component" value="Unassembled WGS sequence"/>
</dbReference>
<dbReference type="SUPFAM" id="SSF53649">
    <property type="entry name" value="Alkaline phosphatase-like"/>
    <property type="match status" value="1"/>
</dbReference>
<dbReference type="AlphaFoldDB" id="A0A4R5CQY6"/>
<comment type="caution">
    <text evidence="1">The sequence shown here is derived from an EMBL/GenBank/DDBJ whole genome shotgun (WGS) entry which is preliminary data.</text>
</comment>
<dbReference type="InterPro" id="IPR017850">
    <property type="entry name" value="Alkaline_phosphatase_core_sf"/>
</dbReference>
<dbReference type="EMBL" id="SMKZ01000055">
    <property type="protein sequence ID" value="TDE00105.1"/>
    <property type="molecule type" value="Genomic_DNA"/>
</dbReference>
<gene>
    <name evidence="1" type="ORF">E1269_26665</name>
</gene>
<evidence type="ECO:0000313" key="1">
    <source>
        <dbReference type="EMBL" id="TDE00105.1"/>
    </source>
</evidence>
<evidence type="ECO:0000313" key="2">
    <source>
        <dbReference type="Proteomes" id="UP000294739"/>
    </source>
</evidence>
<dbReference type="PANTHER" id="PTHR10151:SF120">
    <property type="entry name" value="BIS(5'-ADENOSYL)-TRIPHOSPHATASE"/>
    <property type="match status" value="1"/>
</dbReference>
<dbReference type="OrthoDB" id="9779267at2"/>
<proteinExistence type="predicted"/>
<name>A0A4R5CQY6_9ACTN</name>
<dbReference type="InParanoid" id="A0A4R5CQY6"/>
<accession>A0A4R5CQY6</accession>
<protein>
    <submittedName>
        <fullName evidence="1">Alkaline phosphatase family protein</fullName>
    </submittedName>
</protein>
<dbReference type="Pfam" id="PF01663">
    <property type="entry name" value="Phosphodiest"/>
    <property type="match status" value="1"/>
</dbReference>
<sequence>MLLPRYGEAALADLVPSVLGALGVRGEQDVLGLPPAPRYCILLVDAMGWNLLRAHPAQAPFLTSMTGHAITAGLPTTTATSLTSLGTGLPPGRHGVVGYTSRVPGGTALFNALKWEPPLDPLTYQPYPSVFERADRAGVATTVIGQSSFRDTGLTRAALRGPFRAANTYGQRVAAAVAAAAAGPPALVYVYDGDLDYTGHQHGCGSAAWRYQLAMVDRFAEQLYDELPAGTVLVVTADHGMVDVEPSRRIDVDDVPALREGVALVAGEARFRHVYTLSDDTAGDVAAAWRTVLGSRATVLTRGEAVTAGWFGAVEERVLERIGDVVVSVDGDCAVERRSVFPVETRLRGLHGALSEDELLVPLLVGEA</sequence>